<evidence type="ECO:0000313" key="2">
    <source>
        <dbReference type="Proteomes" id="UP001054945"/>
    </source>
</evidence>
<dbReference type="EMBL" id="BPLR01017721">
    <property type="protein sequence ID" value="GIY93913.1"/>
    <property type="molecule type" value="Genomic_DNA"/>
</dbReference>
<accession>A0AAV4XGX6</accession>
<name>A0AAV4XGX6_CAEEX</name>
<reference evidence="1 2" key="1">
    <citation type="submission" date="2021-06" db="EMBL/GenBank/DDBJ databases">
        <title>Caerostris extrusa draft genome.</title>
        <authorList>
            <person name="Kono N."/>
            <person name="Arakawa K."/>
        </authorList>
    </citation>
    <scope>NUCLEOTIDE SEQUENCE [LARGE SCALE GENOMIC DNA]</scope>
</reference>
<dbReference type="AlphaFoldDB" id="A0AAV4XGX6"/>
<gene>
    <name evidence="1" type="ORF">CEXT_537401</name>
</gene>
<dbReference type="Proteomes" id="UP001054945">
    <property type="component" value="Unassembled WGS sequence"/>
</dbReference>
<comment type="caution">
    <text evidence="1">The sequence shown here is derived from an EMBL/GenBank/DDBJ whole genome shotgun (WGS) entry which is preliminary data.</text>
</comment>
<sequence length="38" mass="4220">MIADINPPGVITPNMIRMVAAARKIGDKWQIIRELEGT</sequence>
<protein>
    <submittedName>
        <fullName evidence="1">Uncharacterized protein</fullName>
    </submittedName>
</protein>
<keyword evidence="2" id="KW-1185">Reference proteome</keyword>
<evidence type="ECO:0000313" key="1">
    <source>
        <dbReference type="EMBL" id="GIY93913.1"/>
    </source>
</evidence>
<proteinExistence type="predicted"/>
<organism evidence="1 2">
    <name type="scientific">Caerostris extrusa</name>
    <name type="common">Bark spider</name>
    <name type="synonym">Caerostris bankana</name>
    <dbReference type="NCBI Taxonomy" id="172846"/>
    <lineage>
        <taxon>Eukaryota</taxon>
        <taxon>Metazoa</taxon>
        <taxon>Ecdysozoa</taxon>
        <taxon>Arthropoda</taxon>
        <taxon>Chelicerata</taxon>
        <taxon>Arachnida</taxon>
        <taxon>Araneae</taxon>
        <taxon>Araneomorphae</taxon>
        <taxon>Entelegynae</taxon>
        <taxon>Araneoidea</taxon>
        <taxon>Araneidae</taxon>
        <taxon>Caerostris</taxon>
    </lineage>
</organism>
<feature type="non-terminal residue" evidence="1">
    <location>
        <position position="38"/>
    </location>
</feature>